<evidence type="ECO:0000256" key="3">
    <source>
        <dbReference type="ARBA" id="ARBA00008997"/>
    </source>
</evidence>
<protein>
    <recommendedName>
        <fullName evidence="9">Non-structural maintenance of chromosomes element 4</fullName>
    </recommendedName>
</protein>
<keyword evidence="6 9" id="KW-0233">DNA recombination</keyword>
<dbReference type="InterPro" id="IPR027786">
    <property type="entry name" value="Nse4/EID"/>
</dbReference>
<dbReference type="GO" id="GO:0006310">
    <property type="term" value="P:DNA recombination"/>
    <property type="evidence" value="ECO:0007669"/>
    <property type="project" value="UniProtKB-UniRule"/>
</dbReference>
<dbReference type="PANTHER" id="PTHR16140:SF0">
    <property type="entry name" value="NON-STRUCTURAL MAINTENANCE OF CHROMOSOMES ELEMENT 4"/>
    <property type="match status" value="1"/>
</dbReference>
<keyword evidence="13" id="KW-1185">Reference proteome</keyword>
<keyword evidence="8 9" id="KW-0539">Nucleus</keyword>
<comment type="subcellular location">
    <subcellularLocation>
        <location evidence="2">Chromosome</location>
        <location evidence="2">Telomere</location>
    </subcellularLocation>
    <subcellularLocation>
        <location evidence="1 9">Nucleus</location>
    </subcellularLocation>
</comment>
<dbReference type="GO" id="GO:0005634">
    <property type="term" value="C:nucleus"/>
    <property type="evidence" value="ECO:0007669"/>
    <property type="project" value="UniProtKB-SubCell"/>
</dbReference>
<keyword evidence="7 9" id="KW-0234">DNA repair</keyword>
<feature type="domain" description="Nse4/EID protein Nse3/MAGE-binding" evidence="12">
    <location>
        <begin position="100"/>
        <end position="144"/>
    </location>
</feature>
<organism evidence="13 14">
    <name type="scientific">Petromyzon marinus</name>
    <name type="common">Sea lamprey</name>
    <dbReference type="NCBI Taxonomy" id="7757"/>
    <lineage>
        <taxon>Eukaryota</taxon>
        <taxon>Metazoa</taxon>
        <taxon>Chordata</taxon>
        <taxon>Craniata</taxon>
        <taxon>Vertebrata</taxon>
        <taxon>Cyclostomata</taxon>
        <taxon>Hyperoartia</taxon>
        <taxon>Petromyzontiformes</taxon>
        <taxon>Petromyzontidae</taxon>
        <taxon>Petromyzon</taxon>
    </lineage>
</organism>
<dbReference type="InterPro" id="IPR029225">
    <property type="entry name" value="Nse4_Nse3-bd"/>
</dbReference>
<proteinExistence type="inferred from homology"/>
<dbReference type="AlphaFoldDB" id="A0AAJ7TAR4"/>
<evidence type="ECO:0000256" key="9">
    <source>
        <dbReference type="RuleBase" id="RU365071"/>
    </source>
</evidence>
<reference evidence="14" key="1">
    <citation type="submission" date="2025-08" db="UniProtKB">
        <authorList>
            <consortium name="RefSeq"/>
        </authorList>
    </citation>
    <scope>IDENTIFICATION</scope>
    <source>
        <tissue evidence="14">Sperm</tissue>
    </source>
</reference>
<sequence length="378" mass="42895">MSRLRQEKEEGEEAMATNGEEDNSEDDERGEDEDWEGYNRNIEVTRKRQQLRHKYRELIHSLQEDREELIKPDNEGLATALQQSQKLFRSVKETREAAMDSQFLVLAATIGQEKATQLHTGLLDFDEGVFSEHVLTYMGCSRGDGASAGAESLCREGDKLGGSDEDTRQGQGGCDDAYVTEDSTCFPRGAWARLATCTSSYMSVVPTFHYMLGTFKADPLPVQRAENKKSRPVKSRQEMRAMPQQLKRFEPSSEEATVKEVERIQSVLKENIKINGGKPLVFFEFVINSTSFSCTLENIFHTAFLQRNGKVRISRNKACVPLIELIEENKGGSKTIEEERNETNQEIMTIDIEIWKELIDLFQIKSSMISPLPDYASH</sequence>
<evidence type="ECO:0000256" key="4">
    <source>
        <dbReference type="ARBA" id="ARBA00022763"/>
    </source>
</evidence>
<dbReference type="Pfam" id="PF15412">
    <property type="entry name" value="Nse4-Nse3_bdg"/>
    <property type="match status" value="1"/>
</dbReference>
<feature type="region of interest" description="Disordered" evidence="10">
    <location>
        <begin position="1"/>
        <end position="39"/>
    </location>
</feature>
<feature type="compositionally biased region" description="Basic and acidic residues" evidence="10">
    <location>
        <begin position="225"/>
        <end position="239"/>
    </location>
</feature>
<evidence type="ECO:0000256" key="5">
    <source>
        <dbReference type="ARBA" id="ARBA00022895"/>
    </source>
</evidence>
<keyword evidence="4 9" id="KW-0227">DNA damage</keyword>
<dbReference type="InterPro" id="IPR014854">
    <property type="entry name" value="Nse4_C"/>
</dbReference>
<dbReference type="KEGG" id="pmrn:116944707"/>
<dbReference type="PANTHER" id="PTHR16140">
    <property type="entry name" value="NON-STRUCTURAL MAINTENANCE OF CHROMOSOMES ELEMENT 4"/>
    <property type="match status" value="1"/>
</dbReference>
<evidence type="ECO:0000256" key="6">
    <source>
        <dbReference type="ARBA" id="ARBA00023172"/>
    </source>
</evidence>
<evidence type="ECO:0000256" key="1">
    <source>
        <dbReference type="ARBA" id="ARBA00004123"/>
    </source>
</evidence>
<evidence type="ECO:0000256" key="10">
    <source>
        <dbReference type="SAM" id="MobiDB-lite"/>
    </source>
</evidence>
<evidence type="ECO:0000313" key="13">
    <source>
        <dbReference type="Proteomes" id="UP001318040"/>
    </source>
</evidence>
<feature type="compositionally biased region" description="Acidic residues" evidence="10">
    <location>
        <begin position="9"/>
        <end position="36"/>
    </location>
</feature>
<dbReference type="RefSeq" id="XP_032814390.1">
    <property type="nucleotide sequence ID" value="XM_032958499.1"/>
</dbReference>
<accession>A0AAJ7TAR4</accession>
<dbReference type="GO" id="GO:0006281">
    <property type="term" value="P:DNA repair"/>
    <property type="evidence" value="ECO:0007669"/>
    <property type="project" value="UniProtKB-UniRule"/>
</dbReference>
<comment type="subunit">
    <text evidence="9">Component of the SMC5-SMC6 complex.</text>
</comment>
<feature type="domain" description="Non-structural maintenance of chromosome element 4 C-terminal" evidence="11">
    <location>
        <begin position="281"/>
        <end position="369"/>
    </location>
</feature>
<dbReference type="GO" id="GO:0030915">
    <property type="term" value="C:Smc5-Smc6 complex"/>
    <property type="evidence" value="ECO:0007669"/>
    <property type="project" value="UniProtKB-UniRule"/>
</dbReference>
<evidence type="ECO:0000259" key="12">
    <source>
        <dbReference type="Pfam" id="PF15412"/>
    </source>
</evidence>
<gene>
    <name evidence="14" type="primary">LOC116944707</name>
</gene>
<evidence type="ECO:0000259" key="11">
    <source>
        <dbReference type="Pfam" id="PF08743"/>
    </source>
</evidence>
<comment type="function">
    <text evidence="9">Component of the SMC5-SMC6 complex, that promotes sister chromatid alignment after DNA damage and facilitates double-stranded DNA breaks (DSBs) repair via homologous recombination between sister chromatids.</text>
</comment>
<evidence type="ECO:0000256" key="2">
    <source>
        <dbReference type="ARBA" id="ARBA00004574"/>
    </source>
</evidence>
<name>A0AAJ7TAR4_PETMA</name>
<comment type="similarity">
    <text evidence="3 9">Belongs to the NSE4 family.</text>
</comment>
<evidence type="ECO:0000313" key="14">
    <source>
        <dbReference type="RefSeq" id="XP_032814390.1"/>
    </source>
</evidence>
<dbReference type="Pfam" id="PF08743">
    <property type="entry name" value="Nse4_C"/>
    <property type="match status" value="1"/>
</dbReference>
<evidence type="ECO:0000256" key="7">
    <source>
        <dbReference type="ARBA" id="ARBA00023204"/>
    </source>
</evidence>
<feature type="region of interest" description="Disordered" evidence="10">
    <location>
        <begin position="224"/>
        <end position="253"/>
    </location>
</feature>
<keyword evidence="5" id="KW-0158">Chromosome</keyword>
<dbReference type="Proteomes" id="UP001318040">
    <property type="component" value="Chromosome 21"/>
</dbReference>
<keyword evidence="5" id="KW-0779">Telomere</keyword>
<evidence type="ECO:0000256" key="8">
    <source>
        <dbReference type="ARBA" id="ARBA00023242"/>
    </source>
</evidence>